<comment type="caution">
    <text evidence="1">The sequence shown here is derived from an EMBL/GenBank/DDBJ whole genome shotgun (WGS) entry which is preliminary data.</text>
</comment>
<dbReference type="AlphaFoldDB" id="A0A8J1UB87"/>
<accession>A0A8J1UB87</accession>
<dbReference type="EMBL" id="CAIIXF020000009">
    <property type="protein sequence ID" value="CAH1795580.1"/>
    <property type="molecule type" value="Genomic_DNA"/>
</dbReference>
<evidence type="ECO:0000313" key="1">
    <source>
        <dbReference type="EMBL" id="CAH1795580.1"/>
    </source>
</evidence>
<dbReference type="Proteomes" id="UP000749559">
    <property type="component" value="Unassembled WGS sequence"/>
</dbReference>
<sequence>MLQDIRTYTAILLGILCPCLMSNAETDSRRGRSLLNADLNGVQRITCLIDPNIKGCFKRNSNDILQQINDLLDRQDSFQDDLNGLENSKTDSNDLGIADALKNDDQEFSQSSVDNAFISISKYLLNNAMNKRDNMAFKPYKICRSSWTRSQCHAYLHIMLHRRPTMV</sequence>
<keyword evidence="2" id="KW-1185">Reference proteome</keyword>
<organism evidence="1 2">
    <name type="scientific">Owenia fusiformis</name>
    <name type="common">Polychaete worm</name>
    <dbReference type="NCBI Taxonomy" id="6347"/>
    <lineage>
        <taxon>Eukaryota</taxon>
        <taxon>Metazoa</taxon>
        <taxon>Spiralia</taxon>
        <taxon>Lophotrochozoa</taxon>
        <taxon>Annelida</taxon>
        <taxon>Polychaeta</taxon>
        <taxon>Sedentaria</taxon>
        <taxon>Canalipalpata</taxon>
        <taxon>Sabellida</taxon>
        <taxon>Oweniida</taxon>
        <taxon>Oweniidae</taxon>
        <taxon>Owenia</taxon>
    </lineage>
</organism>
<proteinExistence type="predicted"/>
<gene>
    <name evidence="1" type="ORF">OFUS_LOCUS20101</name>
</gene>
<protein>
    <submittedName>
        <fullName evidence="1">Uncharacterized protein</fullName>
    </submittedName>
</protein>
<name>A0A8J1UB87_OWEFU</name>
<evidence type="ECO:0000313" key="2">
    <source>
        <dbReference type="Proteomes" id="UP000749559"/>
    </source>
</evidence>
<reference evidence="1" key="1">
    <citation type="submission" date="2022-03" db="EMBL/GenBank/DDBJ databases">
        <authorList>
            <person name="Martin C."/>
        </authorList>
    </citation>
    <scope>NUCLEOTIDE SEQUENCE</scope>
</reference>